<dbReference type="Proteomes" id="UP001063166">
    <property type="component" value="Unassembled WGS sequence"/>
</dbReference>
<evidence type="ECO:0000313" key="2">
    <source>
        <dbReference type="EMBL" id="GLB43340.1"/>
    </source>
</evidence>
<dbReference type="AlphaFoldDB" id="A0A9P3PWL0"/>
<organism evidence="2 3">
    <name type="scientific">Lyophyllum shimeji</name>
    <name type="common">Hon-shimeji</name>
    <name type="synonym">Tricholoma shimeji</name>
    <dbReference type="NCBI Taxonomy" id="47721"/>
    <lineage>
        <taxon>Eukaryota</taxon>
        <taxon>Fungi</taxon>
        <taxon>Dikarya</taxon>
        <taxon>Basidiomycota</taxon>
        <taxon>Agaricomycotina</taxon>
        <taxon>Agaricomycetes</taxon>
        <taxon>Agaricomycetidae</taxon>
        <taxon>Agaricales</taxon>
        <taxon>Tricholomatineae</taxon>
        <taxon>Lyophyllaceae</taxon>
        <taxon>Lyophyllum</taxon>
    </lineage>
</organism>
<feature type="compositionally biased region" description="Gly residues" evidence="1">
    <location>
        <begin position="93"/>
        <end position="111"/>
    </location>
</feature>
<accession>A0A9P3PWL0</accession>
<reference evidence="2" key="1">
    <citation type="submission" date="2022-07" db="EMBL/GenBank/DDBJ databases">
        <title>The genome of Lyophyllum shimeji provides insight into the initial evolution of ectomycorrhizal fungal genome.</title>
        <authorList>
            <person name="Kobayashi Y."/>
            <person name="Shibata T."/>
            <person name="Hirakawa H."/>
            <person name="Shigenobu S."/>
            <person name="Nishiyama T."/>
            <person name="Yamada A."/>
            <person name="Hasebe M."/>
            <person name="Kawaguchi M."/>
        </authorList>
    </citation>
    <scope>NUCLEOTIDE SEQUENCE</scope>
    <source>
        <strain evidence="2">AT787</strain>
    </source>
</reference>
<feature type="region of interest" description="Disordered" evidence="1">
    <location>
        <begin position="73"/>
        <end position="123"/>
    </location>
</feature>
<evidence type="ECO:0000313" key="3">
    <source>
        <dbReference type="Proteomes" id="UP001063166"/>
    </source>
</evidence>
<feature type="compositionally biased region" description="Basic and acidic residues" evidence="1">
    <location>
        <begin position="113"/>
        <end position="123"/>
    </location>
</feature>
<proteinExistence type="predicted"/>
<keyword evidence="3" id="KW-1185">Reference proteome</keyword>
<evidence type="ECO:0000256" key="1">
    <source>
        <dbReference type="SAM" id="MobiDB-lite"/>
    </source>
</evidence>
<feature type="region of interest" description="Disordered" evidence="1">
    <location>
        <begin position="39"/>
        <end position="60"/>
    </location>
</feature>
<dbReference type="EMBL" id="BRPK01000013">
    <property type="protein sequence ID" value="GLB43340.1"/>
    <property type="molecule type" value="Genomic_DNA"/>
</dbReference>
<name>A0A9P3PWL0_LYOSH</name>
<gene>
    <name evidence="2" type="ORF">LshimejAT787_1302410</name>
</gene>
<comment type="caution">
    <text evidence="2">The sequence shown here is derived from an EMBL/GenBank/DDBJ whole genome shotgun (WGS) entry which is preliminary data.</text>
</comment>
<protein>
    <submittedName>
        <fullName evidence="2">Uncharacterized protein</fullName>
    </submittedName>
</protein>
<sequence length="123" mass="12842">MSFCKDCFSGAPTREPLKVSSWQGEIQSILKYVRVDKLSGAPGKGRSKENKSEEPLPGARTVLMCGARGATMNRESGIRRWRNGESGGASTEAGGGSTEAGGGSAESGGMSGRDPEAARVEYI</sequence>